<evidence type="ECO:0000313" key="3">
    <source>
        <dbReference type="Proteomes" id="UP000535182"/>
    </source>
</evidence>
<organism evidence="2 3">
    <name type="scientific">Tunturiibacter gelidiferens</name>
    <dbReference type="NCBI Taxonomy" id="3069689"/>
    <lineage>
        <taxon>Bacteria</taxon>
        <taxon>Pseudomonadati</taxon>
        <taxon>Acidobacteriota</taxon>
        <taxon>Terriglobia</taxon>
        <taxon>Terriglobales</taxon>
        <taxon>Acidobacteriaceae</taxon>
        <taxon>Tunturiibacter</taxon>
    </lineage>
</organism>
<comment type="caution">
    <text evidence="2">The sequence shown here is derived from an EMBL/GenBank/DDBJ whole genome shotgun (WGS) entry which is preliminary data.</text>
</comment>
<dbReference type="Proteomes" id="UP000535182">
    <property type="component" value="Unassembled WGS sequence"/>
</dbReference>
<keyword evidence="1" id="KW-0732">Signal</keyword>
<keyword evidence="3" id="KW-1185">Reference proteome</keyword>
<dbReference type="EMBL" id="JACHEB010000006">
    <property type="protein sequence ID" value="MBB5329379.1"/>
    <property type="molecule type" value="Genomic_DNA"/>
</dbReference>
<sequence length="128" mass="13833">MARIGIAAAMVAALLACHALGRTATSFPSVKKLFVQPFGAEKQDDLLRLSLLGRLKKSNEYQVVDNVSDADAILKGNGRIWVKGHVTVNFRAPAANRQPLYAGFFSIEITSKGGEPLWSCLVTPSKFS</sequence>
<reference evidence="2 3" key="1">
    <citation type="submission" date="2020-08" db="EMBL/GenBank/DDBJ databases">
        <title>Genomic Encyclopedia of Type Strains, Phase IV (KMG-V): Genome sequencing to study the core and pangenomes of soil and plant-associated prokaryotes.</title>
        <authorList>
            <person name="Whitman W."/>
        </authorList>
    </citation>
    <scope>NUCLEOTIDE SEQUENCE [LARGE SCALE GENOMIC DNA]</scope>
    <source>
        <strain evidence="2 3">X5P2</strain>
    </source>
</reference>
<proteinExistence type="predicted"/>
<feature type="chain" id="PRO_5040843017" evidence="1">
    <location>
        <begin position="25"/>
        <end position="128"/>
    </location>
</feature>
<feature type="signal peptide" evidence="1">
    <location>
        <begin position="1"/>
        <end position="24"/>
    </location>
</feature>
<gene>
    <name evidence="2" type="ORF">HDF14_002997</name>
</gene>
<dbReference type="PROSITE" id="PS51257">
    <property type="entry name" value="PROKAR_LIPOPROTEIN"/>
    <property type="match status" value="1"/>
</dbReference>
<name>A0A9X0U4G7_9BACT</name>
<evidence type="ECO:0000256" key="1">
    <source>
        <dbReference type="SAM" id="SignalP"/>
    </source>
</evidence>
<dbReference type="RefSeq" id="WP_183978083.1">
    <property type="nucleotide sequence ID" value="NZ_JACHEB010000006.1"/>
</dbReference>
<accession>A0A9X0U4G7</accession>
<protein>
    <submittedName>
        <fullName evidence="2">Uncharacterized protein</fullName>
    </submittedName>
</protein>
<evidence type="ECO:0000313" key="2">
    <source>
        <dbReference type="EMBL" id="MBB5329379.1"/>
    </source>
</evidence>
<dbReference type="AlphaFoldDB" id="A0A9X0U4G7"/>